<dbReference type="GO" id="GO:0005524">
    <property type="term" value="F:ATP binding"/>
    <property type="evidence" value="ECO:0007669"/>
    <property type="project" value="UniProtKB-UniRule"/>
</dbReference>
<dbReference type="RefSeq" id="WP_159964159.1">
    <property type="nucleotide sequence ID" value="NZ_APKE01000010.1"/>
</dbReference>
<evidence type="ECO:0000259" key="2">
    <source>
        <dbReference type="PROSITE" id="PS50975"/>
    </source>
</evidence>
<dbReference type="PROSITE" id="PS50975">
    <property type="entry name" value="ATP_GRASP"/>
    <property type="match status" value="1"/>
</dbReference>
<dbReference type="OrthoDB" id="7625478at2"/>
<dbReference type="InterPro" id="IPR013815">
    <property type="entry name" value="ATP_grasp_subdomain_1"/>
</dbReference>
<keyword evidence="1" id="KW-0547">Nucleotide-binding</keyword>
<dbReference type="GO" id="GO:0046872">
    <property type="term" value="F:metal ion binding"/>
    <property type="evidence" value="ECO:0007669"/>
    <property type="project" value="InterPro"/>
</dbReference>
<evidence type="ECO:0000313" key="3">
    <source>
        <dbReference type="EMBL" id="KAF0676943.1"/>
    </source>
</evidence>
<organism evidence="3 4">
    <name type="scientific">Profundibacterium mesophilum KAUST100406-0324</name>
    <dbReference type="NCBI Taxonomy" id="1037889"/>
    <lineage>
        <taxon>Bacteria</taxon>
        <taxon>Pseudomonadati</taxon>
        <taxon>Pseudomonadota</taxon>
        <taxon>Alphaproteobacteria</taxon>
        <taxon>Rhodobacterales</taxon>
        <taxon>Roseobacteraceae</taxon>
        <taxon>Profundibacterium</taxon>
    </lineage>
</organism>
<proteinExistence type="predicted"/>
<dbReference type="EC" id="6.3.5.5" evidence="3"/>
<dbReference type="InterPro" id="IPR011761">
    <property type="entry name" value="ATP-grasp"/>
</dbReference>
<dbReference type="EMBL" id="APKE01000010">
    <property type="protein sequence ID" value="KAF0676943.1"/>
    <property type="molecule type" value="Genomic_DNA"/>
</dbReference>
<name>A0A921P0H7_9RHOB</name>
<dbReference type="GO" id="GO:0004088">
    <property type="term" value="F:carbamoyl-phosphate synthase (glutamine-hydrolyzing) activity"/>
    <property type="evidence" value="ECO:0007669"/>
    <property type="project" value="UniProtKB-EC"/>
</dbReference>
<dbReference type="AlphaFoldDB" id="A0A921P0H7"/>
<evidence type="ECO:0000313" key="4">
    <source>
        <dbReference type="Proteomes" id="UP000698242"/>
    </source>
</evidence>
<protein>
    <submittedName>
        <fullName evidence="3">Oxidoreductase</fullName>
        <ecNumber evidence="3">6.3.5.5</ecNumber>
    </submittedName>
</protein>
<dbReference type="Proteomes" id="UP000698242">
    <property type="component" value="Unassembled WGS sequence"/>
</dbReference>
<feature type="domain" description="ATP-grasp" evidence="2">
    <location>
        <begin position="149"/>
        <end position="342"/>
    </location>
</feature>
<keyword evidence="1" id="KW-0067">ATP-binding</keyword>
<dbReference type="Gene3D" id="3.30.1490.20">
    <property type="entry name" value="ATP-grasp fold, A domain"/>
    <property type="match status" value="1"/>
</dbReference>
<accession>A0A921P0H7</accession>
<keyword evidence="4" id="KW-1185">Reference proteome</keyword>
<dbReference type="Gene3D" id="3.30.470.20">
    <property type="entry name" value="ATP-grasp fold, B domain"/>
    <property type="match status" value="1"/>
</dbReference>
<reference evidence="3" key="1">
    <citation type="submission" date="2013-03" db="EMBL/GenBank/DDBJ databases">
        <title>Genome Sequence of the Profundibacterium mesophilum strain KAUST100406-0324T from Red Sea, a novel genus in the family Rhodobacteraceae.</title>
        <authorList>
            <person name="Essack M."/>
            <person name="Alam I."/>
            <person name="Lafi F."/>
            <person name="Alawi W."/>
            <person name="Kamanu F."/>
            <person name="Al-Suwailem A."/>
            <person name="Lee O.O."/>
            <person name="Xu Y."/>
            <person name="Bajic V."/>
            <person name="Qian P.-Y."/>
            <person name="Archer J."/>
        </authorList>
    </citation>
    <scope>NUCLEOTIDE SEQUENCE</scope>
    <source>
        <strain evidence="3">KAUST100406-0324</strain>
    </source>
</reference>
<comment type="caution">
    <text evidence="3">The sequence shown here is derived from an EMBL/GenBank/DDBJ whole genome shotgun (WGS) entry which is preliminary data.</text>
</comment>
<gene>
    <name evidence="3" type="primary">ordL</name>
    <name evidence="3" type="ORF">PMES_00740</name>
</gene>
<dbReference type="SUPFAM" id="SSF56059">
    <property type="entry name" value="Glutathione synthetase ATP-binding domain-like"/>
    <property type="match status" value="1"/>
</dbReference>
<keyword evidence="3" id="KW-0436">Ligase</keyword>
<sequence length="423" mass="46903">MNIEQNKPAGSDRLDRLFPEAARVASLPPLETEVPVLLLGGGSNAVAAARSLAGAGIRVSIAGRPGNWGMASRHCASTHLAPDGMGLSEFWGALLLGEDRALDGHVIFALCDESIEFLSTHYAALSRRYLTEDSDPELRLAMLDKMDTLERARAVGVPVPDFWPVAAIEEVEALRDRIRFPVMVKPIHSHLFVPVFGAKLFIVEDSFEALLAAARRAMDAGLEIMIVEMVPGPDDLLSSYYTYIDKGGQSLFHYTKRIIRRFPVNRGGACYHQSEWLPETAAMGRRFFEGIGWRGMGNIEFKRDPRDGKLKVIECNPRFTAAHRLVVAAGLPIDLMIYRSLTGQPVPVIEQGQTIMRLWNPIRDFFAFAELRRRGELGMAGYLRSLGGGGQRVLPVFSLSDPAPSLMRLREEGRRALGRLLRR</sequence>
<evidence type="ECO:0000256" key="1">
    <source>
        <dbReference type="PROSITE-ProRule" id="PRU00409"/>
    </source>
</evidence>